<evidence type="ECO:0000256" key="2">
    <source>
        <dbReference type="ARBA" id="ARBA00022741"/>
    </source>
</evidence>
<evidence type="ECO:0000313" key="5">
    <source>
        <dbReference type="EMBL" id="BBX99479.1"/>
    </source>
</evidence>
<dbReference type="InterPro" id="IPR003593">
    <property type="entry name" value="AAA+_ATPase"/>
</dbReference>
<keyword evidence="3 5" id="KW-0067">ATP-binding</keyword>
<dbReference type="Pfam" id="PF01695">
    <property type="entry name" value="IstB_IS21"/>
    <property type="match status" value="1"/>
</dbReference>
<dbReference type="KEGG" id="mlj:MLAC_47730"/>
<dbReference type="Proteomes" id="UP000466396">
    <property type="component" value="Chromosome"/>
</dbReference>
<feature type="domain" description="AAA+ ATPase" evidence="4">
    <location>
        <begin position="100"/>
        <end position="234"/>
    </location>
</feature>
<accession>A0A7I7NT62</accession>
<dbReference type="Gene3D" id="3.40.50.300">
    <property type="entry name" value="P-loop containing nucleotide triphosphate hydrolases"/>
    <property type="match status" value="1"/>
</dbReference>
<dbReference type="GO" id="GO:0006260">
    <property type="term" value="P:DNA replication"/>
    <property type="evidence" value="ECO:0007669"/>
    <property type="project" value="TreeGrafter"/>
</dbReference>
<protein>
    <submittedName>
        <fullName evidence="5">Putative ATP-binding protein in insertion sequence</fullName>
    </submittedName>
</protein>
<keyword evidence="6" id="KW-1185">Reference proteome</keyword>
<dbReference type="NCBIfam" id="NF038214">
    <property type="entry name" value="IS21_help_AAA"/>
    <property type="match status" value="1"/>
</dbReference>
<gene>
    <name evidence="5" type="ORF">MLAC_47730</name>
</gene>
<name>A0A7I7NT62_9MYCO</name>
<dbReference type="PANTHER" id="PTHR30050:SF4">
    <property type="entry name" value="ATP-BINDING PROTEIN RV3427C IN INSERTION SEQUENCE-RELATED"/>
    <property type="match status" value="1"/>
</dbReference>
<dbReference type="InterPro" id="IPR002611">
    <property type="entry name" value="IstB_ATP-bd"/>
</dbReference>
<dbReference type="PIRSF" id="PIRSF003073">
    <property type="entry name" value="DNAC_TnpB_IstB"/>
    <property type="match status" value="1"/>
</dbReference>
<evidence type="ECO:0000256" key="3">
    <source>
        <dbReference type="ARBA" id="ARBA00022840"/>
    </source>
</evidence>
<dbReference type="InterPro" id="IPR047661">
    <property type="entry name" value="IstB"/>
</dbReference>
<keyword evidence="2" id="KW-0547">Nucleotide-binding</keyword>
<dbReference type="SUPFAM" id="SSF52540">
    <property type="entry name" value="P-loop containing nucleoside triphosphate hydrolases"/>
    <property type="match status" value="1"/>
</dbReference>
<dbReference type="RefSeq" id="WP_163745618.1">
    <property type="nucleotide sequence ID" value="NZ_AP022581.1"/>
</dbReference>
<comment type="similarity">
    <text evidence="1">Belongs to the IS21/IS1162 putative ATP-binding protein family.</text>
</comment>
<dbReference type="InterPro" id="IPR028350">
    <property type="entry name" value="DNAC/IstB-like"/>
</dbReference>
<dbReference type="InterPro" id="IPR027417">
    <property type="entry name" value="P-loop_NTPase"/>
</dbReference>
<dbReference type="SMART" id="SM00382">
    <property type="entry name" value="AAA"/>
    <property type="match status" value="1"/>
</dbReference>
<dbReference type="AlphaFoldDB" id="A0A7I7NT62"/>
<sequence>MGICDPALRNALRTLKLSGMLDTLDARLAQTRNGDFGHLEFLQALCEDEIARRESAALTRRIRRAKFEEQATFESFDFSANPKLPAAILRDLAALRWLDAGESVILYGPVGVGKTHVAQALGHAVARRGGDVRFAKTSRMLADLAGGHADRSLGQRIREYTKPLVLILDDFAMREHTTMHADDLYELINERAVSGKPLILTSNRAPNDWYGLFPNPVVAESLLDRIINSSYQILMDGPSYRPRKRPGRSVS</sequence>
<reference evidence="5 6" key="1">
    <citation type="journal article" date="2019" name="Emerg. Microbes Infect.">
        <title>Comprehensive subspecies identification of 175 nontuberculous mycobacteria species based on 7547 genomic profiles.</title>
        <authorList>
            <person name="Matsumoto Y."/>
            <person name="Kinjo T."/>
            <person name="Motooka D."/>
            <person name="Nabeya D."/>
            <person name="Jung N."/>
            <person name="Uechi K."/>
            <person name="Horii T."/>
            <person name="Iida T."/>
            <person name="Fujita J."/>
            <person name="Nakamura S."/>
        </authorList>
    </citation>
    <scope>NUCLEOTIDE SEQUENCE [LARGE SCALE GENOMIC DNA]</scope>
    <source>
        <strain evidence="5 6">JCM 15657</strain>
    </source>
</reference>
<evidence type="ECO:0000313" key="6">
    <source>
        <dbReference type="Proteomes" id="UP000466396"/>
    </source>
</evidence>
<dbReference type="GO" id="GO:0005524">
    <property type="term" value="F:ATP binding"/>
    <property type="evidence" value="ECO:0007669"/>
    <property type="project" value="UniProtKB-KW"/>
</dbReference>
<evidence type="ECO:0000259" key="4">
    <source>
        <dbReference type="SMART" id="SM00382"/>
    </source>
</evidence>
<proteinExistence type="inferred from homology"/>
<evidence type="ECO:0000256" key="1">
    <source>
        <dbReference type="ARBA" id="ARBA00008059"/>
    </source>
</evidence>
<dbReference type="CDD" id="cd00009">
    <property type="entry name" value="AAA"/>
    <property type="match status" value="1"/>
</dbReference>
<dbReference type="PANTHER" id="PTHR30050">
    <property type="entry name" value="CHROMOSOMAL REPLICATION INITIATOR PROTEIN DNAA"/>
    <property type="match status" value="1"/>
</dbReference>
<dbReference type="EMBL" id="AP022581">
    <property type="protein sequence ID" value="BBX99479.1"/>
    <property type="molecule type" value="Genomic_DNA"/>
</dbReference>
<organism evidence="5 6">
    <name type="scientific">Mycobacterium lacus</name>
    <dbReference type="NCBI Taxonomy" id="169765"/>
    <lineage>
        <taxon>Bacteria</taxon>
        <taxon>Bacillati</taxon>
        <taxon>Actinomycetota</taxon>
        <taxon>Actinomycetes</taxon>
        <taxon>Mycobacteriales</taxon>
        <taxon>Mycobacteriaceae</taxon>
        <taxon>Mycobacterium</taxon>
    </lineage>
</organism>